<evidence type="ECO:0000256" key="10">
    <source>
        <dbReference type="SAM" id="MobiDB-lite"/>
    </source>
</evidence>
<feature type="transmembrane region" description="Helical" evidence="11">
    <location>
        <begin position="39"/>
        <end position="60"/>
    </location>
</feature>
<keyword evidence="13" id="KW-1185">Reference proteome</keyword>
<dbReference type="PANTHER" id="PTHR43829:SF9">
    <property type="entry name" value="AQUAPORIN-9"/>
    <property type="match status" value="1"/>
</dbReference>
<feature type="transmembrane region" description="Helical" evidence="11">
    <location>
        <begin position="258"/>
        <end position="281"/>
    </location>
</feature>
<dbReference type="InterPro" id="IPR050363">
    <property type="entry name" value="MIP/Aquaporin"/>
</dbReference>
<dbReference type="GO" id="GO:0015254">
    <property type="term" value="F:glycerol channel activity"/>
    <property type="evidence" value="ECO:0007669"/>
    <property type="project" value="TreeGrafter"/>
</dbReference>
<reference evidence="12 13" key="1">
    <citation type="journal article" date="2019" name="Nat. Ecol. Evol.">
        <title>Megaphylogeny resolves global patterns of mushroom evolution.</title>
        <authorList>
            <person name="Varga T."/>
            <person name="Krizsan K."/>
            <person name="Foldi C."/>
            <person name="Dima B."/>
            <person name="Sanchez-Garcia M."/>
            <person name="Sanchez-Ramirez S."/>
            <person name="Szollosi G.J."/>
            <person name="Szarkandi J.G."/>
            <person name="Papp V."/>
            <person name="Albert L."/>
            <person name="Andreopoulos W."/>
            <person name="Angelini C."/>
            <person name="Antonin V."/>
            <person name="Barry K.W."/>
            <person name="Bougher N.L."/>
            <person name="Buchanan P."/>
            <person name="Buyck B."/>
            <person name="Bense V."/>
            <person name="Catcheside P."/>
            <person name="Chovatia M."/>
            <person name="Cooper J."/>
            <person name="Damon W."/>
            <person name="Desjardin D."/>
            <person name="Finy P."/>
            <person name="Geml J."/>
            <person name="Haridas S."/>
            <person name="Hughes K."/>
            <person name="Justo A."/>
            <person name="Karasinski D."/>
            <person name="Kautmanova I."/>
            <person name="Kiss B."/>
            <person name="Kocsube S."/>
            <person name="Kotiranta H."/>
            <person name="LaButti K.M."/>
            <person name="Lechner B.E."/>
            <person name="Liimatainen K."/>
            <person name="Lipzen A."/>
            <person name="Lukacs Z."/>
            <person name="Mihaltcheva S."/>
            <person name="Morgado L.N."/>
            <person name="Niskanen T."/>
            <person name="Noordeloos M.E."/>
            <person name="Ohm R.A."/>
            <person name="Ortiz-Santana B."/>
            <person name="Ovrebo C."/>
            <person name="Racz N."/>
            <person name="Riley R."/>
            <person name="Savchenko A."/>
            <person name="Shiryaev A."/>
            <person name="Soop K."/>
            <person name="Spirin V."/>
            <person name="Szebenyi C."/>
            <person name="Tomsovsky M."/>
            <person name="Tulloss R.E."/>
            <person name="Uehling J."/>
            <person name="Grigoriev I.V."/>
            <person name="Vagvolgyi C."/>
            <person name="Papp T."/>
            <person name="Martin F.M."/>
            <person name="Miettinen O."/>
            <person name="Hibbett D.S."/>
            <person name="Nagy L.G."/>
        </authorList>
    </citation>
    <scope>NUCLEOTIDE SEQUENCE [LARGE SCALE GENOMIC DNA]</scope>
    <source>
        <strain evidence="12 13">FP101781</strain>
    </source>
</reference>
<comment type="catalytic activity">
    <reaction evidence="8">
        <text>H2O(in) = H2O(out)</text>
        <dbReference type="Rhea" id="RHEA:29667"/>
        <dbReference type="ChEBI" id="CHEBI:15377"/>
    </reaction>
</comment>
<organism evidence="12 13">
    <name type="scientific">Coprinellus micaceus</name>
    <name type="common">Glistening ink-cap mushroom</name>
    <name type="synonym">Coprinus micaceus</name>
    <dbReference type="NCBI Taxonomy" id="71717"/>
    <lineage>
        <taxon>Eukaryota</taxon>
        <taxon>Fungi</taxon>
        <taxon>Dikarya</taxon>
        <taxon>Basidiomycota</taxon>
        <taxon>Agaricomycotina</taxon>
        <taxon>Agaricomycetes</taxon>
        <taxon>Agaricomycetidae</taxon>
        <taxon>Agaricales</taxon>
        <taxon>Agaricineae</taxon>
        <taxon>Psathyrellaceae</taxon>
        <taxon>Coprinellus</taxon>
    </lineage>
</organism>
<proteinExistence type="inferred from homology"/>
<dbReference type="GO" id="GO:0015250">
    <property type="term" value="F:water channel activity"/>
    <property type="evidence" value="ECO:0007669"/>
    <property type="project" value="TreeGrafter"/>
</dbReference>
<keyword evidence="3 9" id="KW-0813">Transport</keyword>
<evidence type="ECO:0000313" key="13">
    <source>
        <dbReference type="Proteomes" id="UP000298030"/>
    </source>
</evidence>
<gene>
    <name evidence="12" type="ORF">FA13DRAFT_1784802</name>
</gene>
<evidence type="ECO:0000256" key="9">
    <source>
        <dbReference type="RuleBase" id="RU000477"/>
    </source>
</evidence>
<dbReference type="Pfam" id="PF00230">
    <property type="entry name" value="MIP"/>
    <property type="match status" value="1"/>
</dbReference>
<dbReference type="OrthoDB" id="3222at2759"/>
<protein>
    <submittedName>
        <fullName evidence="12">Aquaporin</fullName>
    </submittedName>
</protein>
<evidence type="ECO:0000256" key="3">
    <source>
        <dbReference type="ARBA" id="ARBA00022448"/>
    </source>
</evidence>
<dbReference type="SUPFAM" id="SSF81338">
    <property type="entry name" value="Aquaporin-like"/>
    <property type="match status" value="1"/>
</dbReference>
<dbReference type="GO" id="GO:0005886">
    <property type="term" value="C:plasma membrane"/>
    <property type="evidence" value="ECO:0007669"/>
    <property type="project" value="TreeGrafter"/>
</dbReference>
<feature type="transmembrane region" description="Helical" evidence="11">
    <location>
        <begin position="176"/>
        <end position="195"/>
    </location>
</feature>
<dbReference type="Gene3D" id="1.20.1080.10">
    <property type="entry name" value="Glycerol uptake facilitator protein"/>
    <property type="match status" value="1"/>
</dbReference>
<evidence type="ECO:0000256" key="4">
    <source>
        <dbReference type="ARBA" id="ARBA00022692"/>
    </source>
</evidence>
<evidence type="ECO:0000256" key="1">
    <source>
        <dbReference type="ARBA" id="ARBA00004141"/>
    </source>
</evidence>
<evidence type="ECO:0000256" key="6">
    <source>
        <dbReference type="ARBA" id="ARBA00022989"/>
    </source>
</evidence>
<dbReference type="PROSITE" id="PS00221">
    <property type="entry name" value="MIP"/>
    <property type="match status" value="1"/>
</dbReference>
<evidence type="ECO:0000256" key="8">
    <source>
        <dbReference type="ARBA" id="ARBA00034651"/>
    </source>
</evidence>
<accession>A0A4Y7U1A5</accession>
<dbReference type="InterPro" id="IPR000425">
    <property type="entry name" value="MIP"/>
</dbReference>
<feature type="transmembrane region" description="Helical" evidence="11">
    <location>
        <begin position="122"/>
        <end position="142"/>
    </location>
</feature>
<dbReference type="Proteomes" id="UP000298030">
    <property type="component" value="Unassembled WGS sequence"/>
</dbReference>
<name>A0A4Y7U1A5_COPMI</name>
<comment type="similarity">
    <text evidence="2 9">Belongs to the MIP/aquaporin (TC 1.A.8) family.</text>
</comment>
<keyword evidence="6 11" id="KW-1133">Transmembrane helix</keyword>
<dbReference type="InterPro" id="IPR023271">
    <property type="entry name" value="Aquaporin-like"/>
</dbReference>
<dbReference type="EMBL" id="QPFP01000001">
    <property type="protein sequence ID" value="TEB40206.1"/>
    <property type="molecule type" value="Genomic_DNA"/>
</dbReference>
<dbReference type="PRINTS" id="PR00783">
    <property type="entry name" value="MINTRINSICP"/>
</dbReference>
<dbReference type="AlphaFoldDB" id="A0A4Y7U1A5"/>
<evidence type="ECO:0000256" key="7">
    <source>
        <dbReference type="ARBA" id="ARBA00023136"/>
    </source>
</evidence>
<comment type="caution">
    <text evidence="12">The sequence shown here is derived from an EMBL/GenBank/DDBJ whole genome shotgun (WGS) entry which is preliminary data.</text>
</comment>
<sequence>MSTDKDSEAQLTAVDSSAPQPQARLTPYQRFLHVIRGPMAEFFGTALLVIFGAGAGAAVVTTANPNVSATPKGDFLSVNFGWAVGLAIGIWVSDGISNGHINPAITVAMATWRKFPWKKVPSFILAQFIGGLVGAGLVYGLYFRAINMFEGTDVRTNATAGIFVTFPLPLMSSASAFFMEFLGTTILCFVVMILTDERNGIKPSPGLYPLAMFVLFLGIGTSLGMTGWALNPARDFGPRVFLAMAGYGKGLWTERSAYWIWGPIIAPFIGAQAGAFLYNYFLYTGLKKSRSPPEGTVGV</sequence>
<dbReference type="CDD" id="cd00333">
    <property type="entry name" value="MIP"/>
    <property type="match status" value="1"/>
</dbReference>
<evidence type="ECO:0000313" key="12">
    <source>
        <dbReference type="EMBL" id="TEB40206.1"/>
    </source>
</evidence>
<evidence type="ECO:0000256" key="5">
    <source>
        <dbReference type="ARBA" id="ARBA00022737"/>
    </source>
</evidence>
<dbReference type="InterPro" id="IPR022357">
    <property type="entry name" value="MIP_CS"/>
</dbReference>
<dbReference type="PANTHER" id="PTHR43829">
    <property type="entry name" value="AQUAPORIN OR AQUAGLYCEROPORIN RELATED"/>
    <property type="match status" value="1"/>
</dbReference>
<feature type="transmembrane region" description="Helical" evidence="11">
    <location>
        <begin position="207"/>
        <end position="230"/>
    </location>
</feature>
<feature type="compositionally biased region" description="Polar residues" evidence="10">
    <location>
        <begin position="9"/>
        <end position="20"/>
    </location>
</feature>
<evidence type="ECO:0000256" key="2">
    <source>
        <dbReference type="ARBA" id="ARBA00006175"/>
    </source>
</evidence>
<feature type="transmembrane region" description="Helical" evidence="11">
    <location>
        <begin position="80"/>
        <end position="101"/>
    </location>
</feature>
<comment type="subcellular location">
    <subcellularLocation>
        <location evidence="1">Membrane</location>
        <topology evidence="1">Multi-pass membrane protein</topology>
    </subcellularLocation>
</comment>
<keyword evidence="4 9" id="KW-0812">Transmembrane</keyword>
<dbReference type="STRING" id="71717.A0A4Y7U1A5"/>
<keyword evidence="5" id="KW-0677">Repeat</keyword>
<dbReference type="NCBIfam" id="TIGR00861">
    <property type="entry name" value="MIP"/>
    <property type="match status" value="1"/>
</dbReference>
<keyword evidence="7 11" id="KW-0472">Membrane</keyword>
<feature type="region of interest" description="Disordered" evidence="10">
    <location>
        <begin position="1"/>
        <end position="20"/>
    </location>
</feature>
<evidence type="ECO:0000256" key="11">
    <source>
        <dbReference type="SAM" id="Phobius"/>
    </source>
</evidence>